<accession>A0A5B7IXU3</accession>
<evidence type="ECO:0000313" key="3">
    <source>
        <dbReference type="Proteomes" id="UP000324222"/>
    </source>
</evidence>
<dbReference type="Proteomes" id="UP000324222">
    <property type="component" value="Unassembled WGS sequence"/>
</dbReference>
<dbReference type="EMBL" id="VSRR010067024">
    <property type="protein sequence ID" value="MPC84994.1"/>
    <property type="molecule type" value="Genomic_DNA"/>
</dbReference>
<reference evidence="2 3" key="1">
    <citation type="submission" date="2019-05" db="EMBL/GenBank/DDBJ databases">
        <title>Another draft genome of Portunus trituberculatus and its Hox gene families provides insights of decapod evolution.</title>
        <authorList>
            <person name="Jeong J.-H."/>
            <person name="Song I."/>
            <person name="Kim S."/>
            <person name="Choi T."/>
            <person name="Kim D."/>
            <person name="Ryu S."/>
            <person name="Kim W."/>
        </authorList>
    </citation>
    <scope>NUCLEOTIDE SEQUENCE [LARGE SCALE GENOMIC DNA]</scope>
    <source>
        <tissue evidence="2">Muscle</tissue>
    </source>
</reference>
<evidence type="ECO:0000313" key="2">
    <source>
        <dbReference type="EMBL" id="MPC84994.1"/>
    </source>
</evidence>
<protein>
    <submittedName>
        <fullName evidence="2">Uncharacterized protein</fullName>
    </submittedName>
</protein>
<gene>
    <name evidence="2" type="ORF">E2C01_079751</name>
</gene>
<feature type="region of interest" description="Disordered" evidence="1">
    <location>
        <begin position="1"/>
        <end position="66"/>
    </location>
</feature>
<name>A0A5B7IXU3_PORTR</name>
<dbReference type="AlphaFoldDB" id="A0A5B7IXU3"/>
<evidence type="ECO:0000256" key="1">
    <source>
        <dbReference type="SAM" id="MobiDB-lite"/>
    </source>
</evidence>
<keyword evidence="3" id="KW-1185">Reference proteome</keyword>
<comment type="caution">
    <text evidence="2">The sequence shown here is derived from an EMBL/GenBank/DDBJ whole genome shotgun (WGS) entry which is preliminary data.</text>
</comment>
<sequence length="66" mass="6903">MGRGGAGRPEVVLQGLPQGRGGDVHHGGHFAPPATRLKDTWGHTHQPGVPGARRRSGTHPSMPLNV</sequence>
<organism evidence="2 3">
    <name type="scientific">Portunus trituberculatus</name>
    <name type="common">Swimming crab</name>
    <name type="synonym">Neptunus trituberculatus</name>
    <dbReference type="NCBI Taxonomy" id="210409"/>
    <lineage>
        <taxon>Eukaryota</taxon>
        <taxon>Metazoa</taxon>
        <taxon>Ecdysozoa</taxon>
        <taxon>Arthropoda</taxon>
        <taxon>Crustacea</taxon>
        <taxon>Multicrustacea</taxon>
        <taxon>Malacostraca</taxon>
        <taxon>Eumalacostraca</taxon>
        <taxon>Eucarida</taxon>
        <taxon>Decapoda</taxon>
        <taxon>Pleocyemata</taxon>
        <taxon>Brachyura</taxon>
        <taxon>Eubrachyura</taxon>
        <taxon>Portunoidea</taxon>
        <taxon>Portunidae</taxon>
        <taxon>Portuninae</taxon>
        <taxon>Portunus</taxon>
    </lineage>
</organism>
<proteinExistence type="predicted"/>